<dbReference type="Pfam" id="PF08240">
    <property type="entry name" value="ADH_N"/>
    <property type="match status" value="1"/>
</dbReference>
<dbReference type="InterPro" id="IPR020843">
    <property type="entry name" value="ER"/>
</dbReference>
<dbReference type="CDD" id="cd08276">
    <property type="entry name" value="MDR7"/>
    <property type="match status" value="1"/>
</dbReference>
<sequence>MASIPTTQKQWILTPNPAGVGAVALVDGPVPELGPTDVLVNIKAASLNYKDHIVRLPTPFSPTVPTVPLSDGAGVVVATGAKVTRFAKGDRVAALFSPQAYTVGRYPVPGPSLGAQLDGTARPYGAFDEQSLVRIPDSISFEEASTLPCAGVTAYNGLYGVKERAVRAGDWVLVEGTGGVSLFVLQLAKAAGASVVATTSSDAKAAKLKALGADHVVNYKTDADWGASARALTPGGVGFDHIVDIGGHATLPHSIKASRFGATITVVGKSDYSPNAPQEPDITTAIYFQTTFRGVQVGNREHFEGLVASIEGTKWTPVVDKVFEFKDLEEAYKYLVSGSHVGKVVVKID</sequence>
<dbReference type="InterPro" id="IPR011032">
    <property type="entry name" value="GroES-like_sf"/>
</dbReference>
<dbReference type="Pfam" id="PF00107">
    <property type="entry name" value="ADH_zinc_N"/>
    <property type="match status" value="1"/>
</dbReference>
<protein>
    <submittedName>
        <fullName evidence="2">Zinc-type alcohol dehydrogenase-like protein</fullName>
    </submittedName>
</protein>
<dbReference type="InterPro" id="IPR013149">
    <property type="entry name" value="ADH-like_C"/>
</dbReference>
<dbReference type="AlphaFoldDB" id="A0AAF1BJD5"/>
<dbReference type="PANTHER" id="PTHR45033:SF2">
    <property type="entry name" value="ZINC-TYPE ALCOHOL DEHYDROGENASE-LIKE PROTEIN C1773.06C"/>
    <property type="match status" value="1"/>
</dbReference>
<dbReference type="SUPFAM" id="SSF50129">
    <property type="entry name" value="GroES-like"/>
    <property type="match status" value="1"/>
</dbReference>
<organism evidence="2 3">
    <name type="scientific">Vanrija pseudolonga</name>
    <dbReference type="NCBI Taxonomy" id="143232"/>
    <lineage>
        <taxon>Eukaryota</taxon>
        <taxon>Fungi</taxon>
        <taxon>Dikarya</taxon>
        <taxon>Basidiomycota</taxon>
        <taxon>Agaricomycotina</taxon>
        <taxon>Tremellomycetes</taxon>
        <taxon>Trichosporonales</taxon>
        <taxon>Trichosporonaceae</taxon>
        <taxon>Vanrija</taxon>
    </lineage>
</organism>
<evidence type="ECO:0000313" key="3">
    <source>
        <dbReference type="Proteomes" id="UP000827549"/>
    </source>
</evidence>
<accession>A0AAF1BJD5</accession>
<feature type="domain" description="Enoyl reductase (ER)" evidence="1">
    <location>
        <begin position="19"/>
        <end position="346"/>
    </location>
</feature>
<name>A0AAF1BJD5_9TREE</name>
<dbReference type="EMBL" id="CP086717">
    <property type="protein sequence ID" value="WOO82617.1"/>
    <property type="molecule type" value="Genomic_DNA"/>
</dbReference>
<dbReference type="Proteomes" id="UP000827549">
    <property type="component" value="Chromosome 4"/>
</dbReference>
<dbReference type="SUPFAM" id="SSF51735">
    <property type="entry name" value="NAD(P)-binding Rossmann-fold domains"/>
    <property type="match status" value="1"/>
</dbReference>
<dbReference type="Gene3D" id="3.40.50.720">
    <property type="entry name" value="NAD(P)-binding Rossmann-like Domain"/>
    <property type="match status" value="1"/>
</dbReference>
<evidence type="ECO:0000313" key="2">
    <source>
        <dbReference type="EMBL" id="WOO82617.1"/>
    </source>
</evidence>
<dbReference type="Gene3D" id="3.90.180.10">
    <property type="entry name" value="Medium-chain alcohol dehydrogenases, catalytic domain"/>
    <property type="match status" value="1"/>
</dbReference>
<reference evidence="2" key="1">
    <citation type="submission" date="2023-10" db="EMBL/GenBank/DDBJ databases">
        <authorList>
            <person name="Noh H."/>
        </authorList>
    </citation>
    <scope>NUCLEOTIDE SEQUENCE</scope>
    <source>
        <strain evidence="2">DUCC4014</strain>
    </source>
</reference>
<dbReference type="GO" id="GO:0016491">
    <property type="term" value="F:oxidoreductase activity"/>
    <property type="evidence" value="ECO:0007669"/>
    <property type="project" value="InterPro"/>
</dbReference>
<proteinExistence type="predicted"/>
<dbReference type="SMART" id="SM00829">
    <property type="entry name" value="PKS_ER"/>
    <property type="match status" value="1"/>
</dbReference>
<keyword evidence="3" id="KW-1185">Reference proteome</keyword>
<dbReference type="PANTHER" id="PTHR45033">
    <property type="match status" value="1"/>
</dbReference>
<dbReference type="InterPro" id="IPR036291">
    <property type="entry name" value="NAD(P)-bd_dom_sf"/>
</dbReference>
<dbReference type="RefSeq" id="XP_062628649.1">
    <property type="nucleotide sequence ID" value="XM_062772665.1"/>
</dbReference>
<evidence type="ECO:0000259" key="1">
    <source>
        <dbReference type="SMART" id="SM00829"/>
    </source>
</evidence>
<dbReference type="GeneID" id="87809324"/>
<gene>
    <name evidence="2" type="primary">SPBC1773.06c_1</name>
    <name evidence="2" type="ORF">LOC62_04G006097</name>
</gene>
<dbReference type="InterPro" id="IPR052711">
    <property type="entry name" value="Zinc_ADH-like"/>
</dbReference>
<dbReference type="InterPro" id="IPR013154">
    <property type="entry name" value="ADH-like_N"/>
</dbReference>